<feature type="compositionally biased region" description="Acidic residues" evidence="4">
    <location>
        <begin position="179"/>
        <end position="194"/>
    </location>
</feature>
<feature type="compositionally biased region" description="Acidic residues" evidence="4">
    <location>
        <begin position="91"/>
        <end position="121"/>
    </location>
</feature>
<dbReference type="InterPro" id="IPR050465">
    <property type="entry name" value="UPF0194_transport"/>
</dbReference>
<keyword evidence="5" id="KW-1133">Transmembrane helix</keyword>
<evidence type="ECO:0000256" key="5">
    <source>
        <dbReference type="SAM" id="Phobius"/>
    </source>
</evidence>
<dbReference type="Pfam" id="PF25973">
    <property type="entry name" value="BSH_CzcB"/>
    <property type="match status" value="1"/>
</dbReference>
<evidence type="ECO:0000256" key="2">
    <source>
        <dbReference type="ARBA" id="ARBA00023054"/>
    </source>
</evidence>
<feature type="compositionally biased region" description="Basic and acidic residues" evidence="4">
    <location>
        <begin position="133"/>
        <end position="155"/>
    </location>
</feature>
<organism evidence="9 10">
    <name type="scientific">Candidatus Monoglobus merdigallinarum</name>
    <dbReference type="NCBI Taxonomy" id="2838698"/>
    <lineage>
        <taxon>Bacteria</taxon>
        <taxon>Bacillati</taxon>
        <taxon>Bacillota</taxon>
        <taxon>Clostridia</taxon>
        <taxon>Monoglobales</taxon>
        <taxon>Monoglobaceae</taxon>
        <taxon>Monoglobus</taxon>
    </lineage>
</organism>
<dbReference type="AlphaFoldDB" id="A0A9D1PQ90"/>
<comment type="caution">
    <text evidence="9">The sequence shown here is derived from an EMBL/GenBank/DDBJ whole genome shotgun (WGS) entry which is preliminary data.</text>
</comment>
<reference evidence="9" key="2">
    <citation type="submission" date="2021-04" db="EMBL/GenBank/DDBJ databases">
        <authorList>
            <person name="Gilroy R."/>
        </authorList>
    </citation>
    <scope>NUCLEOTIDE SEQUENCE</scope>
    <source>
        <strain evidence="9">5790</strain>
    </source>
</reference>
<proteinExistence type="predicted"/>
<feature type="domain" description="Multidrug resistance protein MdtA-like barrel-sandwich hybrid" evidence="6">
    <location>
        <begin position="312"/>
        <end position="401"/>
    </location>
</feature>
<feature type="region of interest" description="Disordered" evidence="4">
    <location>
        <begin position="73"/>
        <end position="194"/>
    </location>
</feature>
<evidence type="ECO:0000259" key="7">
    <source>
        <dbReference type="Pfam" id="PF25973"/>
    </source>
</evidence>
<keyword evidence="5" id="KW-0812">Transmembrane</keyword>
<feature type="region of interest" description="Disordered" evidence="4">
    <location>
        <begin position="673"/>
        <end position="722"/>
    </location>
</feature>
<evidence type="ECO:0000256" key="4">
    <source>
        <dbReference type="SAM" id="MobiDB-lite"/>
    </source>
</evidence>
<keyword evidence="2 3" id="KW-0175">Coiled coil</keyword>
<evidence type="ECO:0000259" key="8">
    <source>
        <dbReference type="Pfam" id="PF25990"/>
    </source>
</evidence>
<gene>
    <name evidence="9" type="ORF">H9900_00420</name>
</gene>
<dbReference type="PANTHER" id="PTHR32347">
    <property type="entry name" value="EFFLUX SYSTEM COMPONENT YKNX-RELATED"/>
    <property type="match status" value="1"/>
</dbReference>
<dbReference type="InterPro" id="IPR058625">
    <property type="entry name" value="MdtA-like_BSH"/>
</dbReference>
<name>A0A9D1PQ90_9FIRM</name>
<dbReference type="SUPFAM" id="SSF111369">
    <property type="entry name" value="HlyD-like secretion proteins"/>
    <property type="match status" value="2"/>
</dbReference>
<feature type="compositionally biased region" description="Low complexity" evidence="4">
    <location>
        <begin position="675"/>
        <end position="688"/>
    </location>
</feature>
<dbReference type="Proteomes" id="UP000824162">
    <property type="component" value="Unassembled WGS sequence"/>
</dbReference>
<evidence type="ECO:0000256" key="3">
    <source>
        <dbReference type="SAM" id="Coils"/>
    </source>
</evidence>
<feature type="domain" description="CzcB-like barrel-sandwich hybrid" evidence="7">
    <location>
        <begin position="411"/>
        <end position="497"/>
    </location>
</feature>
<keyword evidence="5" id="KW-0472">Membrane</keyword>
<dbReference type="InterPro" id="IPR058636">
    <property type="entry name" value="Beta-barrel_YknX"/>
</dbReference>
<accession>A0A9D1PQ90</accession>
<sequence length="722" mass="76470">MSFFDKLFSDKNKVKENSELKKAYDSLSDESSFNPEKILDENSDANSKDTPEGYPQENDAAFLNDGAFDVFKDSMAEDEPYGSAPEHGGDLEDYESGFENTELSDDYTDELDTDVVYDDAQDGGSTGEMDAGEIERAAGRTHDYVSESRSRRLEDSLLAYGEEYSPEDVQTADAAAGGTEDEPSVSEEAEAPAGEDEINDTFDKELVYAAYAPRSIRSEVTEKSYYDLDDIEEEEDEPEQPGKFRAFLKKRRWFIVGACAAVVVIAALVGTIIAFRYPFDPLMGYSEVYAVKGNIIKTMSAAGNVEPNATYNITPLVSGAVTESPLNAGEAVRAGELVYKIDDTNAQLAVQQAENAVRRSQTASSSSSSTTDLRIYANATGVISDLNISAGSTINGGKIATITQAGGAEIALIPSVTGTVQSVSVRNGANVTAGQVIATLRSDASGTSENRELDRESAELALEQAQKELEKYRIASPIDGTILVKNAKIGDNVSADGSGEPLMVIADMSRMKFTIDVDELDIWNVELGQTVVITANALPGETFSGEITNIAGQGEKKGDGVTAYAVEISVSEPGRLKSGMNVDAKIIINSAINVLTLPSNALYESDGSHALVVTDSSSLTEENMVNPADYPDIEVPEGYQLAKIQYGLSDGASVEILSGLRVGDSVLYNPDEAGDVVPAVSPSPSGSGDADGSGGESAGGGEDTSGENVRSTGRSATGVTDL</sequence>
<evidence type="ECO:0000259" key="6">
    <source>
        <dbReference type="Pfam" id="PF25917"/>
    </source>
</evidence>
<dbReference type="Pfam" id="PF25990">
    <property type="entry name" value="Beta-barrel_YknX"/>
    <property type="match status" value="1"/>
</dbReference>
<feature type="transmembrane region" description="Helical" evidence="5">
    <location>
        <begin position="253"/>
        <end position="275"/>
    </location>
</feature>
<feature type="compositionally biased region" description="Polar residues" evidence="4">
    <location>
        <begin position="708"/>
        <end position="722"/>
    </location>
</feature>
<feature type="region of interest" description="Disordered" evidence="4">
    <location>
        <begin position="23"/>
        <end position="59"/>
    </location>
</feature>
<dbReference type="GO" id="GO:0030313">
    <property type="term" value="C:cell envelope"/>
    <property type="evidence" value="ECO:0007669"/>
    <property type="project" value="UniProtKB-SubCell"/>
</dbReference>
<dbReference type="Gene3D" id="2.40.50.100">
    <property type="match status" value="2"/>
</dbReference>
<dbReference type="Pfam" id="PF25917">
    <property type="entry name" value="BSH_RND"/>
    <property type="match status" value="1"/>
</dbReference>
<evidence type="ECO:0000313" key="9">
    <source>
        <dbReference type="EMBL" id="HIV85257.1"/>
    </source>
</evidence>
<evidence type="ECO:0000313" key="10">
    <source>
        <dbReference type="Proteomes" id="UP000824162"/>
    </source>
</evidence>
<feature type="domain" description="YknX-like beta-barrel" evidence="8">
    <location>
        <begin position="515"/>
        <end position="586"/>
    </location>
</feature>
<dbReference type="InterPro" id="IPR058647">
    <property type="entry name" value="BSH_CzcB-like"/>
</dbReference>
<evidence type="ECO:0000256" key="1">
    <source>
        <dbReference type="ARBA" id="ARBA00004196"/>
    </source>
</evidence>
<reference evidence="9" key="1">
    <citation type="journal article" date="2021" name="PeerJ">
        <title>Extensive microbial diversity within the chicken gut microbiome revealed by metagenomics and culture.</title>
        <authorList>
            <person name="Gilroy R."/>
            <person name="Ravi A."/>
            <person name="Getino M."/>
            <person name="Pursley I."/>
            <person name="Horton D.L."/>
            <person name="Alikhan N.F."/>
            <person name="Baker D."/>
            <person name="Gharbi K."/>
            <person name="Hall N."/>
            <person name="Watson M."/>
            <person name="Adriaenssens E.M."/>
            <person name="Foster-Nyarko E."/>
            <person name="Jarju S."/>
            <person name="Secka A."/>
            <person name="Antonio M."/>
            <person name="Oren A."/>
            <person name="Chaudhuri R.R."/>
            <person name="La Ragione R."/>
            <person name="Hildebrand F."/>
            <person name="Pallen M.J."/>
        </authorList>
    </citation>
    <scope>NUCLEOTIDE SEQUENCE</scope>
    <source>
        <strain evidence="9">5790</strain>
    </source>
</reference>
<dbReference type="EMBL" id="DXIJ01000005">
    <property type="protein sequence ID" value="HIV85257.1"/>
    <property type="molecule type" value="Genomic_DNA"/>
</dbReference>
<feature type="coiled-coil region" evidence="3">
    <location>
        <begin position="448"/>
        <end position="475"/>
    </location>
</feature>
<protein>
    <submittedName>
        <fullName evidence="9">Efflux RND transporter periplasmic adaptor subunit</fullName>
    </submittedName>
</protein>
<dbReference type="Gene3D" id="2.40.30.170">
    <property type="match status" value="1"/>
</dbReference>
<comment type="subcellular location">
    <subcellularLocation>
        <location evidence="1">Cell envelope</location>
    </subcellularLocation>
</comment>
<feature type="compositionally biased region" description="Gly residues" evidence="4">
    <location>
        <begin position="689"/>
        <end position="703"/>
    </location>
</feature>
<dbReference type="Gene3D" id="1.10.287.470">
    <property type="entry name" value="Helix hairpin bin"/>
    <property type="match status" value="1"/>
</dbReference>